<reference evidence="1" key="2">
    <citation type="journal article" date="2015" name="Data Brief">
        <title>Shoot transcriptome of the giant reed, Arundo donax.</title>
        <authorList>
            <person name="Barrero R.A."/>
            <person name="Guerrero F.D."/>
            <person name="Moolhuijzen P."/>
            <person name="Goolsby J.A."/>
            <person name="Tidwell J."/>
            <person name="Bellgard S.E."/>
            <person name="Bellgard M.I."/>
        </authorList>
    </citation>
    <scope>NUCLEOTIDE SEQUENCE</scope>
    <source>
        <tissue evidence="1">Shoot tissue taken approximately 20 cm above the soil surface</tissue>
    </source>
</reference>
<proteinExistence type="predicted"/>
<dbReference type="AlphaFoldDB" id="A0A0A8Y1C3"/>
<organism evidence="1">
    <name type="scientific">Arundo donax</name>
    <name type="common">Giant reed</name>
    <name type="synonym">Donax arundinaceus</name>
    <dbReference type="NCBI Taxonomy" id="35708"/>
    <lineage>
        <taxon>Eukaryota</taxon>
        <taxon>Viridiplantae</taxon>
        <taxon>Streptophyta</taxon>
        <taxon>Embryophyta</taxon>
        <taxon>Tracheophyta</taxon>
        <taxon>Spermatophyta</taxon>
        <taxon>Magnoliopsida</taxon>
        <taxon>Liliopsida</taxon>
        <taxon>Poales</taxon>
        <taxon>Poaceae</taxon>
        <taxon>PACMAD clade</taxon>
        <taxon>Arundinoideae</taxon>
        <taxon>Arundineae</taxon>
        <taxon>Arundo</taxon>
    </lineage>
</organism>
<evidence type="ECO:0000313" key="1">
    <source>
        <dbReference type="EMBL" id="JAD18833.1"/>
    </source>
</evidence>
<name>A0A0A8Y1C3_ARUDO</name>
<dbReference type="EMBL" id="GBRH01279062">
    <property type="protein sequence ID" value="JAD18833.1"/>
    <property type="molecule type" value="Transcribed_RNA"/>
</dbReference>
<reference evidence="1" key="1">
    <citation type="submission" date="2014-09" db="EMBL/GenBank/DDBJ databases">
        <authorList>
            <person name="Magalhaes I.L.F."/>
            <person name="Oliveira U."/>
            <person name="Santos F.R."/>
            <person name="Vidigal T.H.D.A."/>
            <person name="Brescovit A.D."/>
            <person name="Santos A.J."/>
        </authorList>
    </citation>
    <scope>NUCLEOTIDE SEQUENCE</scope>
    <source>
        <tissue evidence="1">Shoot tissue taken approximately 20 cm above the soil surface</tissue>
    </source>
</reference>
<protein>
    <submittedName>
        <fullName evidence="1">Uncharacterized protein</fullName>
    </submittedName>
</protein>
<accession>A0A0A8Y1C3</accession>
<sequence length="26" mass="2892">MTFLEVCGLVTSHHCETVWFGVHVCG</sequence>